<dbReference type="AlphaFoldDB" id="A0A9P0HYJ3"/>
<dbReference type="SUPFAM" id="SSF53098">
    <property type="entry name" value="Ribonuclease H-like"/>
    <property type="match status" value="1"/>
</dbReference>
<sequence>MEGCQKEIRGHHGGNLVRHFFTQHRAEYDRIQERTFSDKNVNSLTEYNKVLECCINLVAIHGRPLSMLEDEAFQNLITMIPNPGLKPNIRNIRTCIENKAYDVRKKIYEELKNKLVCLKIDVASVKSRRFLGINLQFILDKKLELRNLCVVELHERNTAAFLKDTVLMVLSRYGIEPQQIYSITSDNGANMLAMSRQIEEEIQDSLDDLNNTEEQVEESDIIFSPADGQEMLDLVESLEFERENIAQPIVTAVRCAAHTLQLAVRDACKELEPVFDLCRRAVRTLRTPNGHWN</sequence>
<dbReference type="InterPro" id="IPR012337">
    <property type="entry name" value="RNaseH-like_sf"/>
</dbReference>
<name>A0A9P0HYJ3_SPOLI</name>
<keyword evidence="3" id="KW-0863">Zinc-finger</keyword>
<gene>
    <name evidence="6" type="ORF">SPLIT_LOCUS3197</name>
</gene>
<evidence type="ECO:0000256" key="3">
    <source>
        <dbReference type="ARBA" id="ARBA00022771"/>
    </source>
</evidence>
<dbReference type="InterPro" id="IPR052035">
    <property type="entry name" value="ZnF_BED_domain_contain"/>
</dbReference>
<dbReference type="EMBL" id="LR824547">
    <property type="protein sequence ID" value="CAH1637839.1"/>
    <property type="molecule type" value="Genomic_DNA"/>
</dbReference>
<comment type="subcellular location">
    <subcellularLocation>
        <location evidence="1">Nucleus</location>
    </subcellularLocation>
</comment>
<dbReference type="GO" id="GO:0008270">
    <property type="term" value="F:zinc ion binding"/>
    <property type="evidence" value="ECO:0007669"/>
    <property type="project" value="UniProtKB-KW"/>
</dbReference>
<keyword evidence="4" id="KW-0862">Zinc</keyword>
<keyword evidence="2" id="KW-0479">Metal-binding</keyword>
<protein>
    <submittedName>
        <fullName evidence="6">Uncharacterized protein</fullName>
    </submittedName>
</protein>
<dbReference type="Proteomes" id="UP001153321">
    <property type="component" value="Chromosome 16"/>
</dbReference>
<accession>A0A9P0HYJ3</accession>
<evidence type="ECO:0000313" key="7">
    <source>
        <dbReference type="Proteomes" id="UP001153321"/>
    </source>
</evidence>
<keyword evidence="7" id="KW-1185">Reference proteome</keyword>
<evidence type="ECO:0000313" key="6">
    <source>
        <dbReference type="EMBL" id="CAH1637839.1"/>
    </source>
</evidence>
<evidence type="ECO:0000256" key="4">
    <source>
        <dbReference type="ARBA" id="ARBA00022833"/>
    </source>
</evidence>
<proteinExistence type="predicted"/>
<evidence type="ECO:0000256" key="2">
    <source>
        <dbReference type="ARBA" id="ARBA00022723"/>
    </source>
</evidence>
<reference evidence="6" key="1">
    <citation type="submission" date="2022-02" db="EMBL/GenBank/DDBJ databases">
        <authorList>
            <person name="King R."/>
        </authorList>
    </citation>
    <scope>NUCLEOTIDE SEQUENCE</scope>
</reference>
<keyword evidence="5" id="KW-0539">Nucleus</keyword>
<dbReference type="PANTHER" id="PTHR46481">
    <property type="entry name" value="ZINC FINGER BED DOMAIN-CONTAINING PROTEIN 4"/>
    <property type="match status" value="1"/>
</dbReference>
<evidence type="ECO:0000256" key="1">
    <source>
        <dbReference type="ARBA" id="ARBA00004123"/>
    </source>
</evidence>
<dbReference type="GO" id="GO:0005634">
    <property type="term" value="C:nucleus"/>
    <property type="evidence" value="ECO:0007669"/>
    <property type="project" value="UniProtKB-SubCell"/>
</dbReference>
<organism evidence="6 7">
    <name type="scientific">Spodoptera littoralis</name>
    <name type="common">Egyptian cotton leafworm</name>
    <dbReference type="NCBI Taxonomy" id="7109"/>
    <lineage>
        <taxon>Eukaryota</taxon>
        <taxon>Metazoa</taxon>
        <taxon>Ecdysozoa</taxon>
        <taxon>Arthropoda</taxon>
        <taxon>Hexapoda</taxon>
        <taxon>Insecta</taxon>
        <taxon>Pterygota</taxon>
        <taxon>Neoptera</taxon>
        <taxon>Endopterygota</taxon>
        <taxon>Lepidoptera</taxon>
        <taxon>Glossata</taxon>
        <taxon>Ditrysia</taxon>
        <taxon>Noctuoidea</taxon>
        <taxon>Noctuidae</taxon>
        <taxon>Amphipyrinae</taxon>
        <taxon>Spodoptera</taxon>
    </lineage>
</organism>
<dbReference type="PANTHER" id="PTHR46481:SF10">
    <property type="entry name" value="ZINC FINGER BED DOMAIN-CONTAINING PROTEIN 39"/>
    <property type="match status" value="1"/>
</dbReference>
<evidence type="ECO:0000256" key="5">
    <source>
        <dbReference type="ARBA" id="ARBA00023242"/>
    </source>
</evidence>